<dbReference type="EMBL" id="GL349433">
    <property type="protein sequence ID" value="KNC46107.1"/>
    <property type="molecule type" value="Genomic_DNA"/>
</dbReference>
<evidence type="ECO:0000256" key="4">
    <source>
        <dbReference type="ARBA" id="ARBA00022692"/>
    </source>
</evidence>
<evidence type="ECO:0000256" key="6">
    <source>
        <dbReference type="ARBA" id="ARBA00022840"/>
    </source>
</evidence>
<dbReference type="Gene3D" id="3.40.50.300">
    <property type="entry name" value="P-loop containing nucleotide triphosphate hydrolases"/>
    <property type="match status" value="1"/>
</dbReference>
<dbReference type="Pfam" id="PF00005">
    <property type="entry name" value="ABC_tran"/>
    <property type="match status" value="1"/>
</dbReference>
<dbReference type="InterPro" id="IPR011527">
    <property type="entry name" value="ABC1_TM_dom"/>
</dbReference>
<dbReference type="SUPFAM" id="SSF52540">
    <property type="entry name" value="P-loop containing nucleoside triphosphate hydrolases"/>
    <property type="match status" value="1"/>
</dbReference>
<dbReference type="InterPro" id="IPR039421">
    <property type="entry name" value="Type_1_exporter"/>
</dbReference>
<dbReference type="InterPro" id="IPR003593">
    <property type="entry name" value="AAA+_ATPase"/>
</dbReference>
<sequence length="695" mass="76342">MSSSSLKSTSSLSKSESGTGRWASSDEYEYECYGSSTVDEEKARLDGGYIDTSATRRPMWRLLAFMAPHKLLLVLAAASSVLNKILDLAPPILVKWVVDTLEGSPPDWLVTLSGEPGAVHPGKGQWHLPLAIGLLTIAIFFFESLFQFLYELLFKLLAQKTQHEARMGSYAALLQREMRFFERHRTGDLLSLLNNDINQLERFLNTGLNEILQFGVVLAFSGAILFYVSWELTLIGLTPIPVILAGSFLFQALIQPRYKVLRAKVGELAARLENNISGIAVTKAFTAEAFEFDRVDTVSSEYRDANFRAIRVAAAYIPVIRMSIAVGFAAVLTCGTYWVINDEKGLSIGDLVMFSMLIQRLLWPITRLGATIDEFLRARASARRVFTLLDQAPEIRDPENPKLFPAPAKSHLRGKRKAKRKAKAKSSSAAAPLLTSPHAQGAITFEDVWFSYAESGSPAILRGLTCRLAAGETVGIAGLTGAGKSTLAKLVLRMYDVNEGVVCIDGVDVRSLPLDVLRANIALVSQDTYLFHGTIRENIAYGLTKRKYLSSRVEAAAREAELHDFITSLPDGYETLIGERGVRLSGGQRQRLSIARALLKDAPILILDEATSAVDTETELSIQRNLRKLTAGKTALVIAHRLSTIRHADRILVLHEGVVAEEDTHDNLIAAGGTYARLWNIQIGELFDSSSSSSS</sequence>
<evidence type="ECO:0000256" key="9">
    <source>
        <dbReference type="SAM" id="MobiDB-lite"/>
    </source>
</evidence>
<dbReference type="GO" id="GO:0005886">
    <property type="term" value="C:plasma membrane"/>
    <property type="evidence" value="ECO:0007669"/>
    <property type="project" value="UniProtKB-SubCell"/>
</dbReference>
<dbReference type="STRING" id="461836.A0A0L0D1J1"/>
<feature type="transmembrane region" description="Helical" evidence="10">
    <location>
        <begin position="211"/>
        <end position="228"/>
    </location>
</feature>
<evidence type="ECO:0000256" key="3">
    <source>
        <dbReference type="ARBA" id="ARBA00022475"/>
    </source>
</evidence>
<keyword evidence="7 10" id="KW-1133">Transmembrane helix</keyword>
<dbReference type="PROSITE" id="PS00211">
    <property type="entry name" value="ABC_TRANSPORTER_1"/>
    <property type="match status" value="1"/>
</dbReference>
<dbReference type="GO" id="GO:0016887">
    <property type="term" value="F:ATP hydrolysis activity"/>
    <property type="evidence" value="ECO:0007669"/>
    <property type="project" value="InterPro"/>
</dbReference>
<evidence type="ECO:0000256" key="10">
    <source>
        <dbReference type="SAM" id="Phobius"/>
    </source>
</evidence>
<evidence type="ECO:0000256" key="2">
    <source>
        <dbReference type="ARBA" id="ARBA00022448"/>
    </source>
</evidence>
<dbReference type="PROSITE" id="PS50893">
    <property type="entry name" value="ABC_TRANSPORTER_2"/>
    <property type="match status" value="1"/>
</dbReference>
<evidence type="ECO:0000259" key="12">
    <source>
        <dbReference type="PROSITE" id="PS50929"/>
    </source>
</evidence>
<dbReference type="InterPro" id="IPR036640">
    <property type="entry name" value="ABC1_TM_sf"/>
</dbReference>
<dbReference type="SMART" id="SM00382">
    <property type="entry name" value="AAA"/>
    <property type="match status" value="1"/>
</dbReference>
<feature type="transmembrane region" description="Helical" evidence="10">
    <location>
        <begin position="234"/>
        <end position="254"/>
    </location>
</feature>
<keyword evidence="4 10" id="KW-0812">Transmembrane</keyword>
<dbReference type="AlphaFoldDB" id="A0A0L0D1J1"/>
<dbReference type="Gene3D" id="1.20.1560.10">
    <property type="entry name" value="ABC transporter type 1, transmembrane domain"/>
    <property type="match status" value="1"/>
</dbReference>
<evidence type="ECO:0000259" key="11">
    <source>
        <dbReference type="PROSITE" id="PS50893"/>
    </source>
</evidence>
<dbReference type="Proteomes" id="UP000054408">
    <property type="component" value="Unassembled WGS sequence"/>
</dbReference>
<evidence type="ECO:0000313" key="14">
    <source>
        <dbReference type="Proteomes" id="UP000054408"/>
    </source>
</evidence>
<feature type="domain" description="ABC transmembrane type-1" evidence="12">
    <location>
        <begin position="74"/>
        <end position="377"/>
    </location>
</feature>
<evidence type="ECO:0000256" key="5">
    <source>
        <dbReference type="ARBA" id="ARBA00022741"/>
    </source>
</evidence>
<protein>
    <submittedName>
        <fullName evidence="13">ATPase</fullName>
    </submittedName>
</protein>
<dbReference type="GeneID" id="25560042"/>
<dbReference type="PROSITE" id="PS50929">
    <property type="entry name" value="ABC_TM1F"/>
    <property type="match status" value="1"/>
</dbReference>
<feature type="region of interest" description="Disordered" evidence="9">
    <location>
        <begin position="1"/>
        <end position="24"/>
    </location>
</feature>
<dbReference type="RefSeq" id="XP_013763085.1">
    <property type="nucleotide sequence ID" value="XM_013907631.1"/>
</dbReference>
<evidence type="ECO:0000313" key="13">
    <source>
        <dbReference type="EMBL" id="KNC46107.1"/>
    </source>
</evidence>
<comment type="subcellular location">
    <subcellularLocation>
        <location evidence="1">Cell membrane</location>
        <topology evidence="1">Multi-pass membrane protein</topology>
    </subcellularLocation>
</comment>
<keyword evidence="5" id="KW-0547">Nucleotide-binding</keyword>
<feature type="compositionally biased region" description="Low complexity" evidence="9">
    <location>
        <begin position="1"/>
        <end position="20"/>
    </location>
</feature>
<feature type="transmembrane region" description="Helical" evidence="10">
    <location>
        <begin position="62"/>
        <end position="82"/>
    </location>
</feature>
<feature type="transmembrane region" description="Helical" evidence="10">
    <location>
        <begin position="126"/>
        <end position="150"/>
    </location>
</feature>
<evidence type="ECO:0000256" key="7">
    <source>
        <dbReference type="ARBA" id="ARBA00022989"/>
    </source>
</evidence>
<reference evidence="13 14" key="1">
    <citation type="submission" date="2010-05" db="EMBL/GenBank/DDBJ databases">
        <title>The Genome Sequence of Thecamonas trahens ATCC 50062.</title>
        <authorList>
            <consortium name="The Broad Institute Genome Sequencing Platform"/>
            <person name="Russ C."/>
            <person name="Cuomo C."/>
            <person name="Shea T."/>
            <person name="Young S.K."/>
            <person name="Zeng Q."/>
            <person name="Koehrsen M."/>
            <person name="Haas B."/>
            <person name="Borodovsky M."/>
            <person name="Guigo R."/>
            <person name="Alvarado L."/>
            <person name="Berlin A."/>
            <person name="Bochicchio J."/>
            <person name="Borenstein D."/>
            <person name="Chapman S."/>
            <person name="Chen Z."/>
            <person name="Freedman E."/>
            <person name="Gellesch M."/>
            <person name="Goldberg J."/>
            <person name="Griggs A."/>
            <person name="Gujja S."/>
            <person name="Heilman E."/>
            <person name="Heiman D."/>
            <person name="Hepburn T."/>
            <person name="Howarth C."/>
            <person name="Jen D."/>
            <person name="Larson L."/>
            <person name="Mehta T."/>
            <person name="Park D."/>
            <person name="Pearson M."/>
            <person name="Roberts A."/>
            <person name="Saif S."/>
            <person name="Shenoy N."/>
            <person name="Sisk P."/>
            <person name="Stolte C."/>
            <person name="Sykes S."/>
            <person name="Thomson T."/>
            <person name="Walk T."/>
            <person name="White J."/>
            <person name="Yandava C."/>
            <person name="Burger G."/>
            <person name="Gray M.W."/>
            <person name="Holland P.W.H."/>
            <person name="King N."/>
            <person name="Lang F.B.F."/>
            <person name="Roger A.J."/>
            <person name="Ruiz-Trillo I."/>
            <person name="Lander E."/>
            <person name="Nusbaum C."/>
        </authorList>
    </citation>
    <scope>NUCLEOTIDE SEQUENCE [LARGE SCALE GENOMIC DNA]</scope>
    <source>
        <strain evidence="13 14">ATCC 50062</strain>
    </source>
</reference>
<dbReference type="OMA" id="FMSFFTA"/>
<dbReference type="InterPro" id="IPR003439">
    <property type="entry name" value="ABC_transporter-like_ATP-bd"/>
</dbReference>
<dbReference type="Pfam" id="PF00664">
    <property type="entry name" value="ABC_membrane"/>
    <property type="match status" value="1"/>
</dbReference>
<dbReference type="eggNOG" id="KOG0055">
    <property type="taxonomic scope" value="Eukaryota"/>
</dbReference>
<keyword evidence="8 10" id="KW-0472">Membrane</keyword>
<accession>A0A0L0D1J1</accession>
<keyword evidence="14" id="KW-1185">Reference proteome</keyword>
<dbReference type="InterPro" id="IPR017871">
    <property type="entry name" value="ABC_transporter-like_CS"/>
</dbReference>
<gene>
    <name evidence="13" type="ORF">AMSG_00224</name>
</gene>
<evidence type="ECO:0000256" key="8">
    <source>
        <dbReference type="ARBA" id="ARBA00023136"/>
    </source>
</evidence>
<feature type="transmembrane region" description="Helical" evidence="10">
    <location>
        <begin position="313"/>
        <end position="340"/>
    </location>
</feature>
<dbReference type="SUPFAM" id="SSF90123">
    <property type="entry name" value="ABC transporter transmembrane region"/>
    <property type="match status" value="1"/>
</dbReference>
<dbReference type="OrthoDB" id="6500128at2759"/>
<dbReference type="CDD" id="cd18565">
    <property type="entry name" value="ABC_6TM_exporter_like"/>
    <property type="match status" value="1"/>
</dbReference>
<keyword evidence="3" id="KW-1003">Cell membrane</keyword>
<keyword evidence="6" id="KW-0067">ATP-binding</keyword>
<dbReference type="GO" id="GO:0005524">
    <property type="term" value="F:ATP binding"/>
    <property type="evidence" value="ECO:0007669"/>
    <property type="project" value="UniProtKB-KW"/>
</dbReference>
<dbReference type="PANTHER" id="PTHR43394:SF1">
    <property type="entry name" value="ATP-BINDING CASSETTE SUB-FAMILY B MEMBER 10, MITOCHONDRIAL"/>
    <property type="match status" value="1"/>
</dbReference>
<proteinExistence type="predicted"/>
<name>A0A0L0D1J1_THETB</name>
<dbReference type="FunFam" id="3.40.50.300:FF:000221">
    <property type="entry name" value="Multidrug ABC transporter ATP-binding protein"/>
    <property type="match status" value="1"/>
</dbReference>
<organism evidence="13 14">
    <name type="scientific">Thecamonas trahens ATCC 50062</name>
    <dbReference type="NCBI Taxonomy" id="461836"/>
    <lineage>
        <taxon>Eukaryota</taxon>
        <taxon>Apusozoa</taxon>
        <taxon>Apusomonadida</taxon>
        <taxon>Apusomonadidae</taxon>
        <taxon>Thecamonas</taxon>
    </lineage>
</organism>
<dbReference type="PANTHER" id="PTHR43394">
    <property type="entry name" value="ATP-DEPENDENT PERMEASE MDL1, MITOCHONDRIAL"/>
    <property type="match status" value="1"/>
</dbReference>
<evidence type="ECO:0000256" key="1">
    <source>
        <dbReference type="ARBA" id="ARBA00004651"/>
    </source>
</evidence>
<dbReference type="GO" id="GO:0015421">
    <property type="term" value="F:ABC-type oligopeptide transporter activity"/>
    <property type="evidence" value="ECO:0007669"/>
    <property type="project" value="TreeGrafter"/>
</dbReference>
<keyword evidence="2" id="KW-0813">Transport</keyword>
<feature type="domain" description="ABC transporter" evidence="11">
    <location>
        <begin position="443"/>
        <end position="681"/>
    </location>
</feature>
<dbReference type="InterPro" id="IPR027417">
    <property type="entry name" value="P-loop_NTPase"/>
</dbReference>